<keyword evidence="1" id="KW-0472">Membrane</keyword>
<feature type="transmembrane region" description="Helical" evidence="1">
    <location>
        <begin position="12"/>
        <end position="30"/>
    </location>
</feature>
<evidence type="ECO:0000256" key="1">
    <source>
        <dbReference type="SAM" id="Phobius"/>
    </source>
</evidence>
<gene>
    <name evidence="4" type="ORF">V6590_17245</name>
</gene>
<dbReference type="Proteomes" id="UP001431963">
    <property type="component" value="Unassembled WGS sequence"/>
</dbReference>
<evidence type="ECO:0000259" key="3">
    <source>
        <dbReference type="Pfam" id="PF15420"/>
    </source>
</evidence>
<feature type="transmembrane region" description="Helical" evidence="1">
    <location>
        <begin position="84"/>
        <end position="102"/>
    </location>
</feature>
<feature type="transmembrane region" description="Helical" evidence="1">
    <location>
        <begin position="122"/>
        <end position="143"/>
    </location>
</feature>
<keyword evidence="1" id="KW-1133">Transmembrane helix</keyword>
<comment type="caution">
    <text evidence="4">The sequence shown here is derived from an EMBL/GenBank/DDBJ whole genome shotgun (WGS) entry which is preliminary data.</text>
</comment>
<dbReference type="InterPro" id="IPR012037">
    <property type="entry name" value="Alpha/beta-hydrolase_fam"/>
</dbReference>
<dbReference type="Pfam" id="PF10081">
    <property type="entry name" value="Abhydrolase_9"/>
    <property type="match status" value="1"/>
</dbReference>
<dbReference type="RefSeq" id="WP_335424925.1">
    <property type="nucleotide sequence ID" value="NZ_JBALHR010000014.1"/>
</dbReference>
<proteinExistence type="predicted"/>
<evidence type="ECO:0000259" key="2">
    <source>
        <dbReference type="Pfam" id="PF10081"/>
    </source>
</evidence>
<keyword evidence="5" id="KW-1185">Reference proteome</keyword>
<protein>
    <submittedName>
        <fullName evidence="4">Alpha/beta-hydrolase family protein</fullName>
    </submittedName>
</protein>
<dbReference type="Pfam" id="PF15420">
    <property type="entry name" value="Abhydrolase_9_N"/>
    <property type="match status" value="1"/>
</dbReference>
<feature type="transmembrane region" description="Helical" evidence="1">
    <location>
        <begin position="155"/>
        <end position="178"/>
    </location>
</feature>
<keyword evidence="1" id="KW-0812">Transmembrane</keyword>
<evidence type="ECO:0000313" key="5">
    <source>
        <dbReference type="Proteomes" id="UP001431963"/>
    </source>
</evidence>
<reference evidence="4" key="1">
    <citation type="submission" date="2024-02" db="EMBL/GenBank/DDBJ databases">
        <title>Genome sequences of strain Gemmobacter sp. JM10B15.</title>
        <authorList>
            <person name="Zhang M."/>
        </authorList>
    </citation>
    <scope>NUCLEOTIDE SEQUENCE</scope>
    <source>
        <strain evidence="4">JM10B15</strain>
    </source>
</reference>
<evidence type="ECO:0000313" key="4">
    <source>
        <dbReference type="EMBL" id="MEH7829898.1"/>
    </source>
</evidence>
<feature type="domain" description="Alpha/beta-hydrolase catalytic" evidence="2">
    <location>
        <begin position="256"/>
        <end position="544"/>
    </location>
</feature>
<sequence length="553" mass="60116">MQKVQGLVDRSLLSPLLPNGLLLGAFAFRSSLAPSLVPRTELLQGVVSGLSFALGYGFAAAILWCLRMLELVKQGQPIHLRDMWVRLALTVFLIVAGLMQVTDWQNGVRQAMQMPPLEDYRTLLVAAVALAVATILLLLGRIFRRAWLIFARMMTIALPVRAALLMGFVVASVLFWSIGSGVLGRGLINMLDASYARLDALIPTETSPPASALKSGTAGSLVSWSSLGAQGRDHMLAAPDASAITGLTGQPALEPIRVYVGVNSAKTPEQRAGLALAELQRTGAFDRGTLVIATPTGTGWIDQAASQPLEYLLHGDVATVSVQYSYLPSWLSLFVEPERGAETAQEVFRAVYGHWTALPKDRRPRLFLFGLSLGALNSDLAVDVYDIMGDPFHGALWAGPPFASRTWNVVVENRVPETPVWRPRYSDGRMFRFTTQDNFLGEGSADWGPLRIAYLQYPSDPIVFFEPGRVIAPPRIFTASRPADISPGLHWIPVVSYLQMALDMATAAGTPRGFGHVYAASDYLDAWVALLEPKGWTPAGIEQLRARLVAEGL</sequence>
<dbReference type="EMBL" id="JBALHR010000014">
    <property type="protein sequence ID" value="MEH7829898.1"/>
    <property type="molecule type" value="Genomic_DNA"/>
</dbReference>
<feature type="transmembrane region" description="Helical" evidence="1">
    <location>
        <begin position="42"/>
        <end position="64"/>
    </location>
</feature>
<name>A0ABU8C0B0_9RHOB</name>
<feature type="domain" description="Alpha/beta-hydrolase N-terminal" evidence="3">
    <location>
        <begin position="32"/>
        <end position="237"/>
    </location>
</feature>
<dbReference type="InterPro" id="IPR027787">
    <property type="entry name" value="Alpha/beta-hydrolase_catalytic"/>
</dbReference>
<organism evidence="4 5">
    <name type="scientific">Gemmobacter denitrificans</name>
    <dbReference type="NCBI Taxonomy" id="3123040"/>
    <lineage>
        <taxon>Bacteria</taxon>
        <taxon>Pseudomonadati</taxon>
        <taxon>Pseudomonadota</taxon>
        <taxon>Alphaproteobacteria</taxon>
        <taxon>Rhodobacterales</taxon>
        <taxon>Paracoccaceae</taxon>
        <taxon>Gemmobacter</taxon>
    </lineage>
</organism>
<accession>A0ABU8C0B0</accession>
<dbReference type="PIRSF" id="PIRSF007542">
    <property type="entry name" value="UCP007542"/>
    <property type="match status" value="1"/>
</dbReference>
<dbReference type="InterPro" id="IPR027788">
    <property type="entry name" value="Alpha/beta-hydrolase_N_dom"/>
</dbReference>